<keyword evidence="2" id="KW-0808">Transferase</keyword>
<dbReference type="GO" id="GO:0004605">
    <property type="term" value="F:phosphatidate cytidylyltransferase activity"/>
    <property type="evidence" value="ECO:0007669"/>
    <property type="project" value="UniProtKB-EC"/>
</dbReference>
<feature type="transmembrane region" description="Helical" evidence="1">
    <location>
        <begin position="6"/>
        <end position="29"/>
    </location>
</feature>
<feature type="transmembrane region" description="Helical" evidence="1">
    <location>
        <begin position="154"/>
        <end position="174"/>
    </location>
</feature>
<dbReference type="RefSeq" id="WP_385877462.1">
    <property type="nucleotide sequence ID" value="NZ_JBHLXE010000100.1"/>
</dbReference>
<keyword evidence="3" id="KW-1185">Reference proteome</keyword>
<accession>A0ABV6CBH9</accession>
<dbReference type="Proteomes" id="UP001589758">
    <property type="component" value="Unassembled WGS sequence"/>
</dbReference>
<feature type="transmembrane region" description="Helical" evidence="1">
    <location>
        <begin position="97"/>
        <end position="114"/>
    </location>
</feature>
<keyword evidence="1" id="KW-0812">Transmembrane</keyword>
<dbReference type="EC" id="2.7.7.41" evidence="2"/>
<gene>
    <name evidence="2" type="ORF">ACFFIT_09710</name>
</gene>
<proteinExistence type="predicted"/>
<dbReference type="PANTHER" id="PTHR43535:SF1">
    <property type="entry name" value="PHOSPHATIDATE CYTIDYLYLTRANSFERASE"/>
    <property type="match status" value="1"/>
</dbReference>
<evidence type="ECO:0000256" key="1">
    <source>
        <dbReference type="SAM" id="Phobius"/>
    </source>
</evidence>
<feature type="transmembrane region" description="Helical" evidence="1">
    <location>
        <begin position="225"/>
        <end position="243"/>
    </location>
</feature>
<feature type="transmembrane region" description="Helical" evidence="1">
    <location>
        <begin position="120"/>
        <end position="142"/>
    </location>
</feature>
<keyword evidence="1" id="KW-1133">Transmembrane helix</keyword>
<feature type="transmembrane region" description="Helical" evidence="1">
    <location>
        <begin position="180"/>
        <end position="204"/>
    </location>
</feature>
<evidence type="ECO:0000313" key="2">
    <source>
        <dbReference type="EMBL" id="MFC0180351.1"/>
    </source>
</evidence>
<dbReference type="PANTHER" id="PTHR43535">
    <property type="entry name" value="PHOSPHATIDATE CYTIDYLYLTRANSFERASE"/>
    <property type="match status" value="1"/>
</dbReference>
<feature type="transmembrane region" description="Helical" evidence="1">
    <location>
        <begin position="249"/>
        <end position="272"/>
    </location>
</feature>
<organism evidence="2 3">
    <name type="scientific">Thorsellia kenyensis</name>
    <dbReference type="NCBI Taxonomy" id="1549888"/>
    <lineage>
        <taxon>Bacteria</taxon>
        <taxon>Pseudomonadati</taxon>
        <taxon>Pseudomonadota</taxon>
        <taxon>Gammaproteobacteria</taxon>
        <taxon>Enterobacterales</taxon>
        <taxon>Thorselliaceae</taxon>
        <taxon>Thorsellia</taxon>
    </lineage>
</organism>
<protein>
    <submittedName>
        <fullName evidence="2">Phosphatidate cytidylyltransferase</fullName>
        <ecNumber evidence="2">2.7.7.41</ecNumber>
    </submittedName>
</protein>
<comment type="caution">
    <text evidence="2">The sequence shown here is derived from an EMBL/GenBank/DDBJ whole genome shotgun (WGS) entry which is preliminary data.</text>
</comment>
<name>A0ABV6CBH9_9GAMM</name>
<reference evidence="2 3" key="1">
    <citation type="submission" date="2024-09" db="EMBL/GenBank/DDBJ databases">
        <authorList>
            <person name="Sun Q."/>
            <person name="Mori K."/>
        </authorList>
    </citation>
    <scope>NUCLEOTIDE SEQUENCE [LARGE SCALE GENOMIC DNA]</scope>
    <source>
        <strain evidence="2 3">CCM 8545</strain>
    </source>
</reference>
<dbReference type="EMBL" id="JBHLXE010000100">
    <property type="protein sequence ID" value="MFC0180351.1"/>
    <property type="molecule type" value="Genomic_DNA"/>
</dbReference>
<keyword evidence="1" id="KW-0472">Membrane</keyword>
<sequence length="313" mass="35129">MLFDDVSVRYLMLGIGVFLALATMIGFVLAKRPVSVAQKATITNLNARIKAWWVMCLVLIIAFTFNKFGTLLLFLVISFYALRECITLIPTKRGDHAVLFWCFFVLLPAQYLLIALEWQAFFTVFIPICAFVLIPTRVAIAGDSTHFMERTAKVQWAVMIAIYLLSYVPALLLLETSKEGFNPITLILFLIIVVQISDVFQYVFGKLFGHRKIAPKISPNKTLEGFVGGVFSATLIGISLHWLTPFNWWQTALISLVLTLTGFMGGLVMSAIKRDQGVKDFGVLIKGHGGMMDRIDSLCFSAPLFYHITYYLG</sequence>
<feature type="transmembrane region" description="Helical" evidence="1">
    <location>
        <begin position="49"/>
        <end position="65"/>
    </location>
</feature>
<keyword evidence="2" id="KW-0548">Nucleotidyltransferase</keyword>
<dbReference type="Pfam" id="PF01148">
    <property type="entry name" value="CTP_transf_1"/>
    <property type="match status" value="1"/>
</dbReference>
<evidence type="ECO:0000313" key="3">
    <source>
        <dbReference type="Proteomes" id="UP001589758"/>
    </source>
</evidence>